<accession>A0ABP8UE22</accession>
<evidence type="ECO:0000313" key="2">
    <source>
        <dbReference type="Proteomes" id="UP001501442"/>
    </source>
</evidence>
<protein>
    <recommendedName>
        <fullName evidence="3">PH domain-containing protein</fullName>
    </recommendedName>
</protein>
<dbReference type="Proteomes" id="UP001501442">
    <property type="component" value="Unassembled WGS sequence"/>
</dbReference>
<dbReference type="EMBL" id="BAABHK010000004">
    <property type="protein sequence ID" value="GAA4627029.1"/>
    <property type="molecule type" value="Genomic_DNA"/>
</dbReference>
<organism evidence="1 2">
    <name type="scientific">Actinoallomurus vinaceus</name>
    <dbReference type="NCBI Taxonomy" id="1080074"/>
    <lineage>
        <taxon>Bacteria</taxon>
        <taxon>Bacillati</taxon>
        <taxon>Actinomycetota</taxon>
        <taxon>Actinomycetes</taxon>
        <taxon>Streptosporangiales</taxon>
        <taxon>Thermomonosporaceae</taxon>
        <taxon>Actinoallomurus</taxon>
    </lineage>
</organism>
<reference evidence="2" key="1">
    <citation type="journal article" date="2019" name="Int. J. Syst. Evol. Microbiol.">
        <title>The Global Catalogue of Microorganisms (GCM) 10K type strain sequencing project: providing services to taxonomists for standard genome sequencing and annotation.</title>
        <authorList>
            <consortium name="The Broad Institute Genomics Platform"/>
            <consortium name="The Broad Institute Genome Sequencing Center for Infectious Disease"/>
            <person name="Wu L."/>
            <person name="Ma J."/>
        </authorList>
    </citation>
    <scope>NUCLEOTIDE SEQUENCE [LARGE SCALE GENOMIC DNA]</scope>
    <source>
        <strain evidence="2">JCM 17939</strain>
    </source>
</reference>
<gene>
    <name evidence="1" type="ORF">GCM10023196_037640</name>
</gene>
<name>A0ABP8UE22_9ACTN</name>
<evidence type="ECO:0000313" key="1">
    <source>
        <dbReference type="EMBL" id="GAA4627029.1"/>
    </source>
</evidence>
<evidence type="ECO:0008006" key="3">
    <source>
        <dbReference type="Google" id="ProtNLM"/>
    </source>
</evidence>
<comment type="caution">
    <text evidence="1">The sequence shown here is derived from an EMBL/GenBank/DDBJ whole genome shotgun (WGS) entry which is preliminary data.</text>
</comment>
<sequence length="160" mass="17801">MTNGADRRDAMNPGDTERQQWIADMRDLLDVLEANPELPLPTVGRHTFSPVNLGFFDTKRKDDRRAQLARAVRALRGGFTKDYSGNVMKLDGTFGSLHLRLMVPREQVCERRVLGVRPQTVEIPDPAAAVPKKKVTYDAEVVEWSCPPLLAATESEAVSA</sequence>
<proteinExistence type="predicted"/>
<keyword evidence="2" id="KW-1185">Reference proteome</keyword>